<dbReference type="RefSeq" id="WP_076534666.1">
    <property type="nucleotide sequence ID" value="NZ_FOAC01000003.1"/>
</dbReference>
<evidence type="ECO:0000313" key="2">
    <source>
        <dbReference type="Proteomes" id="UP000186019"/>
    </source>
</evidence>
<dbReference type="AlphaFoldDB" id="A0A1N7H832"/>
<evidence type="ECO:0000313" key="1">
    <source>
        <dbReference type="EMBL" id="SIS20828.1"/>
    </source>
</evidence>
<sequence length="72" mass="7896">MVYVHKDPTIEAGVLHLVMSEMKHACNADDWHNALGRHGYALRITGADTVVTTLPHGVEVCRLPFQPSFGAL</sequence>
<dbReference type="EMBL" id="FTNV01000002">
    <property type="protein sequence ID" value="SIS20828.1"/>
    <property type="molecule type" value="Genomic_DNA"/>
</dbReference>
<dbReference type="STRING" id="573024.SAMN05216208_2686"/>
<dbReference type="Proteomes" id="UP000186019">
    <property type="component" value="Unassembled WGS sequence"/>
</dbReference>
<organism evidence="1 2">
    <name type="scientific">Roseovarius nanhaiticus</name>
    <dbReference type="NCBI Taxonomy" id="573024"/>
    <lineage>
        <taxon>Bacteria</taxon>
        <taxon>Pseudomonadati</taxon>
        <taxon>Pseudomonadota</taxon>
        <taxon>Alphaproteobacteria</taxon>
        <taxon>Rhodobacterales</taxon>
        <taxon>Roseobacteraceae</taxon>
        <taxon>Roseovarius</taxon>
    </lineage>
</organism>
<keyword evidence="2" id="KW-1185">Reference proteome</keyword>
<proteinExistence type="predicted"/>
<name>A0A1N7H832_9RHOB</name>
<protein>
    <submittedName>
        <fullName evidence="1">Uncharacterized protein</fullName>
    </submittedName>
</protein>
<dbReference type="OrthoDB" id="7874863at2"/>
<gene>
    <name evidence="1" type="ORF">SAMN05421666_2633</name>
</gene>
<reference evidence="2" key="1">
    <citation type="submission" date="2017-01" db="EMBL/GenBank/DDBJ databases">
        <authorList>
            <person name="Varghese N."/>
            <person name="Submissions S."/>
        </authorList>
    </citation>
    <scope>NUCLEOTIDE SEQUENCE [LARGE SCALE GENOMIC DNA]</scope>
    <source>
        <strain evidence="2">DSM 29590</strain>
    </source>
</reference>
<accession>A0A1N7H832</accession>